<organism evidence="1 2">
    <name type="scientific">Hamiltosporidium tvaerminnensis</name>
    <dbReference type="NCBI Taxonomy" id="1176355"/>
    <lineage>
        <taxon>Eukaryota</taxon>
        <taxon>Fungi</taxon>
        <taxon>Fungi incertae sedis</taxon>
        <taxon>Microsporidia</taxon>
        <taxon>Dubosqiidae</taxon>
        <taxon>Hamiltosporidium</taxon>
    </lineage>
</organism>
<evidence type="ECO:0000313" key="1">
    <source>
        <dbReference type="EMBL" id="TBU01919.1"/>
    </source>
</evidence>
<gene>
    <name evidence="1" type="ORF">CWI37_0599p0020</name>
</gene>
<accession>A0A4Q9L365</accession>
<proteinExistence type="predicted"/>
<protein>
    <submittedName>
        <fullName evidence="1">Uncharacterized protein</fullName>
    </submittedName>
</protein>
<dbReference type="Proteomes" id="UP000292362">
    <property type="component" value="Unassembled WGS sequence"/>
</dbReference>
<name>A0A4Q9L365_9MICR</name>
<evidence type="ECO:0000313" key="2">
    <source>
        <dbReference type="Proteomes" id="UP000292362"/>
    </source>
</evidence>
<dbReference type="EMBL" id="PITJ01000599">
    <property type="protein sequence ID" value="TBU01919.1"/>
    <property type="molecule type" value="Genomic_DNA"/>
</dbReference>
<dbReference type="AlphaFoldDB" id="A0A4Q9L365"/>
<dbReference type="VEuPathDB" id="MicrosporidiaDB:CWI37_0599p0020"/>
<reference evidence="1 2" key="1">
    <citation type="submission" date="2017-12" db="EMBL/GenBank/DDBJ databases">
        <authorList>
            <person name="Pombert J.-F."/>
            <person name="Haag K.L."/>
            <person name="Ebert D."/>
        </authorList>
    </citation>
    <scope>NUCLEOTIDE SEQUENCE [LARGE SCALE GENOMIC DNA]</scope>
    <source>
        <strain evidence="1">FI-OER-3-3</strain>
    </source>
</reference>
<sequence>MIFKRKGNDSYKFYIVKTDKDRELEAITQQQNNQTNINTHQENITHLTNSFFQLSLMCKELKNTFNTTNEDFPFEKIKTLLFEIENIKKIQNDCDLPIELLEYISNSNDIKQYFINIENTLQQLYSENLCKKVNFKTFKKIYKKYFKDLK</sequence>
<comment type="caution">
    <text evidence="1">The sequence shown here is derived from an EMBL/GenBank/DDBJ whole genome shotgun (WGS) entry which is preliminary data.</text>
</comment>